<dbReference type="InterPro" id="IPR015816">
    <property type="entry name" value="Vitellinogen_b-sht_N"/>
</dbReference>
<keyword evidence="2 7" id="KW-0732">Signal</keyword>
<reference evidence="9" key="1">
    <citation type="submission" date="2018-11" db="EMBL/GenBank/DDBJ databases">
        <authorList>
            <person name="Vijay P."/>
            <person name="Sehgal N."/>
        </authorList>
    </citation>
    <scope>NUCLEOTIDE SEQUENCE</scope>
</reference>
<proteinExistence type="evidence at transcript level"/>
<evidence type="ECO:0000313" key="9">
    <source>
        <dbReference type="EMBL" id="QAA78850.1"/>
    </source>
</evidence>
<keyword evidence="4 6" id="KW-1015">Disulfide bond</keyword>
<dbReference type="Gene3D" id="2.30.230.10">
    <property type="entry name" value="Lipovitellin, beta-sheet shell regions, chain A"/>
    <property type="match status" value="1"/>
</dbReference>
<protein>
    <submittedName>
        <fullName evidence="9">Vitellogenin C</fullName>
    </submittedName>
</protein>
<keyword evidence="5" id="KW-0325">Glycoprotein</keyword>
<dbReference type="SMART" id="SM01169">
    <property type="entry name" value="DUF1943"/>
    <property type="match status" value="1"/>
</dbReference>
<dbReference type="SMR" id="A0A451FP98"/>
<dbReference type="InterPro" id="IPR015258">
    <property type="entry name" value="Vitellinogen_b-sht_shell"/>
</dbReference>
<dbReference type="Gene3D" id="1.25.10.20">
    <property type="entry name" value="Vitellinogen, superhelical"/>
    <property type="match status" value="1"/>
</dbReference>
<dbReference type="InterPro" id="IPR011030">
    <property type="entry name" value="Lipovitellin_superhlx_dom"/>
</dbReference>
<dbReference type="PANTHER" id="PTHR23345:SF29">
    <property type="entry name" value="VITELLOGENIN 3, PHOSVITINLESS"/>
    <property type="match status" value="1"/>
</dbReference>
<accession>A0A451FP98</accession>
<dbReference type="SMART" id="SM01170">
    <property type="entry name" value="DUF1944"/>
    <property type="match status" value="1"/>
</dbReference>
<evidence type="ECO:0000256" key="2">
    <source>
        <dbReference type="ARBA" id="ARBA00022729"/>
    </source>
</evidence>
<dbReference type="Pfam" id="PF01347">
    <property type="entry name" value="Vitellogenin_N"/>
    <property type="match status" value="1"/>
</dbReference>
<dbReference type="SUPFAM" id="SSF56968">
    <property type="entry name" value="Lipovitellin-phosvitin complex, beta-sheet shell regions"/>
    <property type="match status" value="3"/>
</dbReference>
<dbReference type="Gene3D" id="2.20.80.10">
    <property type="entry name" value="Lipovitellin-phosvitin complex, chain A, domain 4"/>
    <property type="match status" value="1"/>
</dbReference>
<organism evidence="9">
    <name type="scientific">Channa punctata</name>
    <name type="common">Spotted snakehead</name>
    <name type="synonym">Ophicephalus punctatus</name>
    <dbReference type="NCBI Taxonomy" id="304456"/>
    <lineage>
        <taxon>Eukaryota</taxon>
        <taxon>Metazoa</taxon>
        <taxon>Chordata</taxon>
        <taxon>Craniata</taxon>
        <taxon>Vertebrata</taxon>
        <taxon>Euteleostomi</taxon>
        <taxon>Actinopterygii</taxon>
        <taxon>Neopterygii</taxon>
        <taxon>Teleostei</taxon>
        <taxon>Neoteleostei</taxon>
        <taxon>Acanthomorphata</taxon>
        <taxon>Anabantaria</taxon>
        <taxon>Anabantiformes</taxon>
        <taxon>Channoidei</taxon>
        <taxon>Channidae</taxon>
        <taxon>Channa</taxon>
    </lineage>
</organism>
<keyword evidence="1" id="KW-0597">Phosphoprotein</keyword>
<sequence length="1272" mass="141000">MQELLLCGLVALATCQSVRYDVCLNPKKTYEYQYEGWVNFGLRMPNLAESAVKMTCKVKIAGVSAQAFMLQVSNLAFEEFNGFPGKNGFVPAPKLAQRIGAQLVKPFVFDYAGGHVGDIRAAAEVSDAVVNIVRGMLGFLQVTVKTTARIYEMEEVGIHGMCQSNYAIEENAETKELIVTQVVDVSNCRQKAAIYRGMAAAVPDQVSQQRGESLVATVRYVYTVKPTAEGGVILRAHGLEQQYFSPFNVKGGAFRMQATKQMVLLSESVTAGAVTLGPMENRGNLVYKFAHAEANVPIMMQNLADPIPKAVALIKRLAEANNYQIDSVSTEETIKLYQLLRVIPFEGLDATWRQVAGNKEHRRWFLDMIVEVSDARVLKFLEMRFQARDISVTEALQTLVVTMNHLNAVHDLVEMAKMFLNMPFCKSNVHLWNTVVLSYGSLVHKHCASTTPCPVAAVQPLVDMAVEGMRTGNEAAMVLALKALGNAGHPGSIKTIMRFLPGVAATPVDLPPRVLSAAVQSMRLIAARDPHSVQDITMTLFLQRKLPSEIRMLAFMILFDTKPSMAVVSAVTAHLLEEKDIHVAGFALSYLRSFAGSRTPDNIFISTACSIAVKILAPKFGRMGFFYSKAMHFDWFSDDFLIGTAAEVFVLKGASNFIPSDIMFGGKFYSIGRILRLLEFGIHTEGIKKLFSNGFKGDLSFSDFQAIVNVLKNWESLPGDKPAFSVWSRLFGQEWFYTDVGKDAIQNIVRAISASAGRESPVWAMIENMKRGAAWHWTKPLLIFEARYLQATTLGLPVEISKYYHAVTAITVNAKAAVNPPLTQRLGQLMTSEVSMETNGFIGSTKDFWVFYGINTELFQCGSQFKGKMPLAIPLSFTAKINFQEKKFEFDFPPCKKEIELFSFSSNVYAVSRNIEEPAAAKMTPIMPSVIDCNEQVICTGPTVVSPESDQMLTPNIWHPKVRMCAESNIYGAGICAEYELRRQYYHMEYPLYYLLGYTHFAVKVVPAQPIKAVDKIHFEVNAGPSRHPMNSRQLLETLRRLSKEATQQIRLSSGTTSSIRRAYRSHHPNVMEDLDATPEAIFNFKAFAMSGNQKPGGYDAAVYYTPEPDSHNAQLIVSQVGEATNWKMCVDTTVNPGAEAKAHIRWGTECQPYEMSWRAAAAHVPGSKPTLKAKVHWTSVPEPMAAMGRRIESYIPGVAFLFGFYQQQEVNVKQEVSASVAAASADSVDVRIAFPEFTIYRQAIALPVPPASFQNLQLDARNTTLEGAGRE</sequence>
<dbReference type="Pfam" id="PF09172">
    <property type="entry name" value="Vit_open_b-sht"/>
    <property type="match status" value="1"/>
</dbReference>
<feature type="domain" description="Vitellogenin" evidence="8">
    <location>
        <begin position="24"/>
        <end position="662"/>
    </location>
</feature>
<dbReference type="InterPro" id="IPR015817">
    <property type="entry name" value="Vitellinogen_open_b-sht_sub1"/>
</dbReference>
<name>A0A451FP98_CHAPF</name>
<evidence type="ECO:0000256" key="5">
    <source>
        <dbReference type="ARBA" id="ARBA00023180"/>
    </source>
</evidence>
<dbReference type="PROSITE" id="PS51211">
    <property type="entry name" value="VITELLOGENIN"/>
    <property type="match status" value="1"/>
</dbReference>
<dbReference type="PANTHER" id="PTHR23345">
    <property type="entry name" value="VITELLOGENIN-RELATED"/>
    <property type="match status" value="1"/>
</dbReference>
<evidence type="ECO:0000256" key="7">
    <source>
        <dbReference type="SAM" id="SignalP"/>
    </source>
</evidence>
<gene>
    <name evidence="9" type="primary">vgc</name>
</gene>
<evidence type="ECO:0000256" key="4">
    <source>
        <dbReference type="ARBA" id="ARBA00023157"/>
    </source>
</evidence>
<dbReference type="GO" id="GO:0032355">
    <property type="term" value="P:response to estradiol"/>
    <property type="evidence" value="ECO:0007669"/>
    <property type="project" value="TreeGrafter"/>
</dbReference>
<dbReference type="SMART" id="SM00638">
    <property type="entry name" value="LPD_N"/>
    <property type="match status" value="1"/>
</dbReference>
<feature type="signal peptide" evidence="7">
    <location>
        <begin position="1"/>
        <end position="15"/>
    </location>
</feature>
<dbReference type="InterPro" id="IPR001747">
    <property type="entry name" value="Vitellogenin_N"/>
</dbReference>
<dbReference type="InterPro" id="IPR050733">
    <property type="entry name" value="Vitellogenin/Apolipophorin"/>
</dbReference>
<dbReference type="SUPFAM" id="SSF48431">
    <property type="entry name" value="Lipovitellin-phosvitin complex, superhelical domain"/>
    <property type="match status" value="1"/>
</dbReference>
<dbReference type="GO" id="GO:0005319">
    <property type="term" value="F:lipid transporter activity"/>
    <property type="evidence" value="ECO:0007669"/>
    <property type="project" value="InterPro"/>
</dbReference>
<comment type="caution">
    <text evidence="6">Lacks conserved residue(s) required for the propagation of feature annotation.</text>
</comment>
<dbReference type="EMBL" id="MK186031">
    <property type="protein sequence ID" value="QAA78850.1"/>
    <property type="molecule type" value="mRNA"/>
</dbReference>
<evidence type="ECO:0000256" key="6">
    <source>
        <dbReference type="PROSITE-ProRule" id="PRU00557"/>
    </source>
</evidence>
<dbReference type="GO" id="GO:0045735">
    <property type="term" value="F:nutrient reservoir activity"/>
    <property type="evidence" value="ECO:0007669"/>
    <property type="project" value="UniProtKB-KW"/>
</dbReference>
<evidence type="ECO:0000256" key="1">
    <source>
        <dbReference type="ARBA" id="ARBA00022553"/>
    </source>
</evidence>
<dbReference type="InterPro" id="IPR015819">
    <property type="entry name" value="Lipid_transp_b-sht_shell"/>
</dbReference>
<feature type="chain" id="PRO_5018987613" evidence="7">
    <location>
        <begin position="16"/>
        <end position="1272"/>
    </location>
</feature>
<dbReference type="InterPro" id="IPR037088">
    <property type="entry name" value="Vitellinogen_b-sht_shell_sf"/>
</dbReference>
<dbReference type="InterPro" id="IPR015255">
    <property type="entry name" value="Vitellinogen_open_b-sht"/>
</dbReference>
<dbReference type="GO" id="GO:0071391">
    <property type="term" value="P:cellular response to estrogen stimulus"/>
    <property type="evidence" value="ECO:0007669"/>
    <property type="project" value="TreeGrafter"/>
</dbReference>
<keyword evidence="3" id="KW-0758">Storage protein</keyword>
<dbReference type="AlphaFoldDB" id="A0A451FP98"/>
<dbReference type="Gene3D" id="2.20.90.10">
    <property type="entry name" value="Vitellinogen, beta-sheet shell domain"/>
    <property type="match status" value="1"/>
</dbReference>
<evidence type="ECO:0000256" key="3">
    <source>
        <dbReference type="ARBA" id="ARBA00022761"/>
    </source>
</evidence>
<dbReference type="Pfam" id="PF09175">
    <property type="entry name" value="Vit_b-sht_shell"/>
    <property type="match status" value="1"/>
</dbReference>
<dbReference type="Gene3D" id="2.20.50.20">
    <property type="entry name" value="Lipovitellin. Chain A, domain 3"/>
    <property type="match status" value="1"/>
</dbReference>
<feature type="disulfide bond" evidence="6">
    <location>
        <begin position="162"/>
        <end position="188"/>
    </location>
</feature>
<evidence type="ECO:0000259" key="8">
    <source>
        <dbReference type="PROSITE" id="PS51211"/>
    </source>
</evidence>